<proteinExistence type="predicted"/>
<dbReference type="InterPro" id="IPR036047">
    <property type="entry name" value="F-box-like_dom_sf"/>
</dbReference>
<dbReference type="RefSeq" id="XP_037216755.1">
    <property type="nucleotide sequence ID" value="XM_037367361.1"/>
</dbReference>
<reference evidence="2" key="1">
    <citation type="submission" date="2020-05" db="EMBL/GenBank/DDBJ databases">
        <title>Mycena genomes resolve the evolution of fungal bioluminescence.</title>
        <authorList>
            <person name="Tsai I.J."/>
        </authorList>
    </citation>
    <scope>NUCLEOTIDE SEQUENCE</scope>
    <source>
        <strain evidence="2">171206Taipei</strain>
    </source>
</reference>
<feature type="domain" description="F-box" evidence="1">
    <location>
        <begin position="2"/>
        <end position="44"/>
    </location>
</feature>
<keyword evidence="3" id="KW-1185">Reference proteome</keyword>
<dbReference type="GeneID" id="59349877"/>
<name>A0A8H6SBQ2_9AGAR</name>
<evidence type="ECO:0000313" key="3">
    <source>
        <dbReference type="Proteomes" id="UP000636479"/>
    </source>
</evidence>
<dbReference type="Proteomes" id="UP000636479">
    <property type="component" value="Unassembled WGS sequence"/>
</dbReference>
<accession>A0A8H6SBQ2</accession>
<organism evidence="2 3">
    <name type="scientific">Mycena indigotica</name>
    <dbReference type="NCBI Taxonomy" id="2126181"/>
    <lineage>
        <taxon>Eukaryota</taxon>
        <taxon>Fungi</taxon>
        <taxon>Dikarya</taxon>
        <taxon>Basidiomycota</taxon>
        <taxon>Agaricomycotina</taxon>
        <taxon>Agaricomycetes</taxon>
        <taxon>Agaricomycetidae</taxon>
        <taxon>Agaricales</taxon>
        <taxon>Marasmiineae</taxon>
        <taxon>Mycenaceae</taxon>
        <taxon>Mycena</taxon>
    </lineage>
</organism>
<dbReference type="SUPFAM" id="SSF52047">
    <property type="entry name" value="RNI-like"/>
    <property type="match status" value="1"/>
</dbReference>
<sequence>MPRLPNELCDQILANLTELRSLRSCALVCRAWASTAQRSLFATLRIHEKNVAPICELLGSTAPHFANYVQHLYILTYGDLRTNLETRMSKDAPLPIIEHLFPYLSLFANVKELTLDSCRQFVESTWDTHWTNVIASAFPSLPKLNILYSKFEALADLVDLVAAFPVLTALRVDDIDIEEASHEYSNEEQEPYRGTKTPPEGLDNISYCSASQFGSGGGPFLRWLAAHPGNFTTLYLDLAAEAGDVNAGVDLITATGDKLHNLTLAFDDQWQLWEDFELSPNTSLQNFTIRRASDIGDSLPELIQTISSPLETLTLGNIEEIEPSMHSLIAALMAMPSLTRVTFYVGYTGNVAEWIKNLTEDHPEFMQSGIVIVDNKEQHEW</sequence>
<dbReference type="InterPro" id="IPR001810">
    <property type="entry name" value="F-box_dom"/>
</dbReference>
<dbReference type="Pfam" id="PF12937">
    <property type="entry name" value="F-box-like"/>
    <property type="match status" value="1"/>
</dbReference>
<dbReference type="SUPFAM" id="SSF81383">
    <property type="entry name" value="F-box domain"/>
    <property type="match status" value="1"/>
</dbReference>
<protein>
    <submittedName>
        <fullName evidence="2">F-box domain-containing protein</fullName>
    </submittedName>
</protein>
<comment type="caution">
    <text evidence="2">The sequence shown here is derived from an EMBL/GenBank/DDBJ whole genome shotgun (WGS) entry which is preliminary data.</text>
</comment>
<dbReference type="AlphaFoldDB" id="A0A8H6SBQ2"/>
<dbReference type="Gene3D" id="3.80.10.10">
    <property type="entry name" value="Ribonuclease Inhibitor"/>
    <property type="match status" value="1"/>
</dbReference>
<dbReference type="EMBL" id="JACAZF010000009">
    <property type="protein sequence ID" value="KAF7295392.1"/>
    <property type="molecule type" value="Genomic_DNA"/>
</dbReference>
<dbReference type="InterPro" id="IPR032675">
    <property type="entry name" value="LRR_dom_sf"/>
</dbReference>
<dbReference type="OrthoDB" id="2788229at2759"/>
<evidence type="ECO:0000259" key="1">
    <source>
        <dbReference type="Pfam" id="PF12937"/>
    </source>
</evidence>
<evidence type="ECO:0000313" key="2">
    <source>
        <dbReference type="EMBL" id="KAF7295392.1"/>
    </source>
</evidence>
<gene>
    <name evidence="2" type="ORF">MIND_01078800</name>
</gene>
<dbReference type="Gene3D" id="1.20.1280.50">
    <property type="match status" value="1"/>
</dbReference>